<evidence type="ECO:0000259" key="4">
    <source>
        <dbReference type="PROSITE" id="PS50249"/>
    </source>
</evidence>
<dbReference type="Pfam" id="PF13012">
    <property type="entry name" value="MitMem_reg"/>
    <property type="match status" value="1"/>
</dbReference>
<keyword evidence="2" id="KW-0396">Initiation factor</keyword>
<feature type="domain" description="MPN" evidence="4">
    <location>
        <begin position="21"/>
        <end position="151"/>
    </location>
</feature>
<dbReference type="PANTHER" id="PTHR10540">
    <property type="entry name" value="EUKARYOTIC TRANSLATION INITIATION FACTOR 3 SUBUNIT F-RELATED"/>
    <property type="match status" value="1"/>
</dbReference>
<evidence type="ECO:0000256" key="2">
    <source>
        <dbReference type="ARBA" id="ARBA00022540"/>
    </source>
</evidence>
<keyword evidence="1" id="KW-0963">Cytoplasm</keyword>
<gene>
    <name evidence="5" type="ORF">CCAE0312_LOCUS8756</name>
</gene>
<proteinExistence type="predicted"/>
<dbReference type="GO" id="GO:0031369">
    <property type="term" value="F:translation initiation factor binding"/>
    <property type="evidence" value="ECO:0007669"/>
    <property type="project" value="InterPro"/>
</dbReference>
<dbReference type="Pfam" id="PF01398">
    <property type="entry name" value="JAB"/>
    <property type="match status" value="1"/>
</dbReference>
<dbReference type="CDD" id="cd08064">
    <property type="entry name" value="MPN_eIF3f"/>
    <property type="match status" value="1"/>
</dbReference>
<dbReference type="AlphaFoldDB" id="A0A7S1THB6"/>
<accession>A0A7S1THB6</accession>
<evidence type="ECO:0000313" key="5">
    <source>
        <dbReference type="EMBL" id="CAD9236659.1"/>
    </source>
</evidence>
<sequence length="293" mass="32243">MDVVDSTGIFVLGDADPVHAVVVSPVVLLSVLDHHSRRPKGQRRVIGTLMGTLGTGRVLHVTSSLPVPHAEEGGEVAVNTEFHRTMLELHQKVNPGEVVGWYATGAETDADSMVIHEFYGRECAAPVHILIDTEFTRDKFYFRGFMSTAYQIGKLALSSEFRPVPVSLKLDRSERVGLDALIDRADSSKTTGREPLSLCNELDTIEAALERLLELLDVVRERVDAVVAGDVAGDPKLGRFLSETLARVPKVNVQEFEKLLGDNMRDLLMIIYLSKLSQAQLSLAEELLCVDVK</sequence>
<dbReference type="GO" id="GO:0008237">
    <property type="term" value="F:metallopeptidase activity"/>
    <property type="evidence" value="ECO:0007669"/>
    <property type="project" value="InterPro"/>
</dbReference>
<keyword evidence="3" id="KW-0648">Protein biosynthesis</keyword>
<organism evidence="5">
    <name type="scientific">Compsopogon caeruleus</name>
    <dbReference type="NCBI Taxonomy" id="31354"/>
    <lineage>
        <taxon>Eukaryota</taxon>
        <taxon>Rhodophyta</taxon>
        <taxon>Compsopogonophyceae</taxon>
        <taxon>Compsopogonales</taxon>
        <taxon>Compsopogonaceae</taxon>
        <taxon>Compsopogon</taxon>
    </lineage>
</organism>
<dbReference type="SMART" id="SM00232">
    <property type="entry name" value="JAB_MPN"/>
    <property type="match status" value="1"/>
</dbReference>
<dbReference type="Gene3D" id="3.40.140.10">
    <property type="entry name" value="Cytidine Deaminase, domain 2"/>
    <property type="match status" value="1"/>
</dbReference>
<protein>
    <recommendedName>
        <fullName evidence="4">MPN domain-containing protein</fullName>
    </recommendedName>
</protein>
<evidence type="ECO:0000256" key="1">
    <source>
        <dbReference type="ARBA" id="ARBA00022490"/>
    </source>
</evidence>
<dbReference type="PROSITE" id="PS50249">
    <property type="entry name" value="MPN"/>
    <property type="match status" value="1"/>
</dbReference>
<dbReference type="PANTHER" id="PTHR10540:SF6">
    <property type="entry name" value="EUKARYOTIC TRANSLATION INITIATION FACTOR 3 SUBUNIT F"/>
    <property type="match status" value="1"/>
</dbReference>
<dbReference type="GO" id="GO:0071541">
    <property type="term" value="C:eukaryotic translation initiation factor 3 complex, eIF3m"/>
    <property type="evidence" value="ECO:0007669"/>
    <property type="project" value="TreeGrafter"/>
</dbReference>
<evidence type="ECO:0000256" key="3">
    <source>
        <dbReference type="ARBA" id="ARBA00022917"/>
    </source>
</evidence>
<dbReference type="InterPro" id="IPR037518">
    <property type="entry name" value="MPN"/>
</dbReference>
<name>A0A7S1THB6_9RHOD</name>
<reference evidence="5" key="1">
    <citation type="submission" date="2021-01" db="EMBL/GenBank/DDBJ databases">
        <authorList>
            <person name="Corre E."/>
            <person name="Pelletier E."/>
            <person name="Niang G."/>
            <person name="Scheremetjew M."/>
            <person name="Finn R."/>
            <person name="Kale V."/>
            <person name="Holt S."/>
            <person name="Cochrane G."/>
            <person name="Meng A."/>
            <person name="Brown T."/>
            <person name="Cohen L."/>
        </authorList>
    </citation>
    <scope>NUCLEOTIDE SEQUENCE</scope>
    <source>
        <strain evidence="5">SAG 36.94</strain>
    </source>
</reference>
<dbReference type="GO" id="GO:0003743">
    <property type="term" value="F:translation initiation factor activity"/>
    <property type="evidence" value="ECO:0007669"/>
    <property type="project" value="UniProtKB-KW"/>
</dbReference>
<dbReference type="InterPro" id="IPR000555">
    <property type="entry name" value="JAMM/MPN+_dom"/>
</dbReference>
<dbReference type="InterPro" id="IPR024969">
    <property type="entry name" value="EIF3F/CSN6-like_C"/>
</dbReference>
<dbReference type="EMBL" id="HBGH01015757">
    <property type="protein sequence ID" value="CAD9236659.1"/>
    <property type="molecule type" value="Transcribed_RNA"/>
</dbReference>
<dbReference type="InterPro" id="IPR027531">
    <property type="entry name" value="eIF3f"/>
</dbReference>